<reference evidence="2" key="1">
    <citation type="submission" date="2022-06" db="EMBL/GenBank/DDBJ databases">
        <authorList>
            <consortium name="SYNGENTA / RWTH Aachen University"/>
        </authorList>
    </citation>
    <scope>NUCLEOTIDE SEQUENCE</scope>
</reference>
<accession>A0AAV0AM13</accession>
<feature type="signal peptide" evidence="1">
    <location>
        <begin position="1"/>
        <end position="21"/>
    </location>
</feature>
<evidence type="ECO:0000313" key="2">
    <source>
        <dbReference type="EMBL" id="CAH7669252.1"/>
    </source>
</evidence>
<evidence type="ECO:0000313" key="3">
    <source>
        <dbReference type="Proteomes" id="UP001153365"/>
    </source>
</evidence>
<sequence length="188" mass="20804">MGSHNMIKLLLLLLLPLQAISKFTFSSKIGAIDSTANINSLDNIGSTKKWAEGTDVVNLSRGKNPQQASYYRSNAFKKPKTASLTRSKAMRLPDGVEFVNVPQLKQKSGFFTSIYQKFKNLLSRIVPRKSPNNKAIVHAEESVFIQPNTLDASTTKALKKPRKKVTFLVDEKTGNPIVKILGESEKAV</sequence>
<protein>
    <submittedName>
        <fullName evidence="2">Uncharacterized protein</fullName>
    </submittedName>
</protein>
<name>A0AAV0AM13_PHAPC</name>
<comment type="caution">
    <text evidence="2">The sequence shown here is derived from an EMBL/GenBank/DDBJ whole genome shotgun (WGS) entry which is preliminary data.</text>
</comment>
<proteinExistence type="predicted"/>
<dbReference type="EMBL" id="CALTRL010000675">
    <property type="protein sequence ID" value="CAH7669252.1"/>
    <property type="molecule type" value="Genomic_DNA"/>
</dbReference>
<dbReference type="AlphaFoldDB" id="A0AAV0AM13"/>
<keyword evidence="3" id="KW-1185">Reference proteome</keyword>
<feature type="chain" id="PRO_5043561084" evidence="1">
    <location>
        <begin position="22"/>
        <end position="188"/>
    </location>
</feature>
<evidence type="ECO:0000256" key="1">
    <source>
        <dbReference type="SAM" id="SignalP"/>
    </source>
</evidence>
<gene>
    <name evidence="2" type="ORF">PPACK8108_LOCUS3839</name>
</gene>
<organism evidence="2 3">
    <name type="scientific">Phakopsora pachyrhizi</name>
    <name type="common">Asian soybean rust disease fungus</name>
    <dbReference type="NCBI Taxonomy" id="170000"/>
    <lineage>
        <taxon>Eukaryota</taxon>
        <taxon>Fungi</taxon>
        <taxon>Dikarya</taxon>
        <taxon>Basidiomycota</taxon>
        <taxon>Pucciniomycotina</taxon>
        <taxon>Pucciniomycetes</taxon>
        <taxon>Pucciniales</taxon>
        <taxon>Phakopsoraceae</taxon>
        <taxon>Phakopsora</taxon>
    </lineage>
</organism>
<dbReference type="Proteomes" id="UP001153365">
    <property type="component" value="Unassembled WGS sequence"/>
</dbReference>
<keyword evidence="1" id="KW-0732">Signal</keyword>